<accession>A0A6G0Y420</accession>
<organism evidence="1 2">
    <name type="scientific">Aphis craccivora</name>
    <name type="common">Cowpea aphid</name>
    <dbReference type="NCBI Taxonomy" id="307492"/>
    <lineage>
        <taxon>Eukaryota</taxon>
        <taxon>Metazoa</taxon>
        <taxon>Ecdysozoa</taxon>
        <taxon>Arthropoda</taxon>
        <taxon>Hexapoda</taxon>
        <taxon>Insecta</taxon>
        <taxon>Pterygota</taxon>
        <taxon>Neoptera</taxon>
        <taxon>Paraneoptera</taxon>
        <taxon>Hemiptera</taxon>
        <taxon>Sternorrhyncha</taxon>
        <taxon>Aphidomorpha</taxon>
        <taxon>Aphidoidea</taxon>
        <taxon>Aphididae</taxon>
        <taxon>Aphidini</taxon>
        <taxon>Aphis</taxon>
        <taxon>Aphis</taxon>
    </lineage>
</organism>
<gene>
    <name evidence="1" type="ORF">FWK35_00019233</name>
</gene>
<dbReference type="PANTHER" id="PTHR22954:SF3">
    <property type="entry name" value="PROTEIN CBG08539"/>
    <property type="match status" value="1"/>
</dbReference>
<proteinExistence type="predicted"/>
<dbReference type="OrthoDB" id="6588711at2759"/>
<dbReference type="AlphaFoldDB" id="A0A6G0Y420"/>
<dbReference type="Pfam" id="PF03564">
    <property type="entry name" value="DUF1759"/>
    <property type="match status" value="1"/>
</dbReference>
<comment type="caution">
    <text evidence="1">The sequence shown here is derived from an EMBL/GenBank/DDBJ whole genome shotgun (WGS) entry which is preliminary data.</text>
</comment>
<sequence length="225" mass="26143">MYTALIHDNNNLRTTIRKFFYLRSSLSDDAATCVKNLETTTDNYEQAWNSLVTRYNNKKLLVQIHVKGVCDLPTALRALKQHPSEWGPLLTHIICTKIDAITISDWETKCARDQIKEVDELIEFLESRFHVLEAVESSKRISNVSKNVIENNYASRKGQYTKNTSSSTSFFIALSVINRIKKIIDLNLCKICLRHHNKKKCFARYCFKCAKPHNTMLHIDNYKRQ</sequence>
<dbReference type="InterPro" id="IPR005312">
    <property type="entry name" value="DUF1759"/>
</dbReference>
<name>A0A6G0Y420_APHCR</name>
<protein>
    <submittedName>
        <fullName evidence="1">DUF1758 domain-containing protein</fullName>
    </submittedName>
</protein>
<evidence type="ECO:0000313" key="2">
    <source>
        <dbReference type="Proteomes" id="UP000478052"/>
    </source>
</evidence>
<dbReference type="EMBL" id="VUJU01006417">
    <property type="protein sequence ID" value="KAF0748591.1"/>
    <property type="molecule type" value="Genomic_DNA"/>
</dbReference>
<dbReference type="Proteomes" id="UP000478052">
    <property type="component" value="Unassembled WGS sequence"/>
</dbReference>
<evidence type="ECO:0000313" key="1">
    <source>
        <dbReference type="EMBL" id="KAF0748591.1"/>
    </source>
</evidence>
<keyword evidence="2" id="KW-1185">Reference proteome</keyword>
<dbReference type="PANTHER" id="PTHR22954">
    <property type="entry name" value="RETROVIRAL PROTEASE-RELATED"/>
    <property type="match status" value="1"/>
</dbReference>
<reference evidence="1 2" key="1">
    <citation type="submission" date="2019-08" db="EMBL/GenBank/DDBJ databases">
        <title>Whole genome of Aphis craccivora.</title>
        <authorList>
            <person name="Voronova N.V."/>
            <person name="Shulinski R.S."/>
            <person name="Bandarenka Y.V."/>
            <person name="Zhorov D.G."/>
            <person name="Warner D."/>
        </authorList>
    </citation>
    <scope>NUCLEOTIDE SEQUENCE [LARGE SCALE GENOMIC DNA]</scope>
    <source>
        <strain evidence="1">180601</strain>
        <tissue evidence="1">Whole Body</tissue>
    </source>
</reference>